<evidence type="ECO:0000313" key="3">
    <source>
        <dbReference type="Proteomes" id="UP000057981"/>
    </source>
</evidence>
<dbReference type="AlphaFoldDB" id="A0A0P0D2J8"/>
<gene>
    <name evidence="2" type="ORF">APS56_02190</name>
</gene>
<dbReference type="Gene3D" id="3.40.50.2000">
    <property type="entry name" value="Glycogen Phosphorylase B"/>
    <property type="match status" value="2"/>
</dbReference>
<dbReference type="KEGG" id="ahz:APS56_02190"/>
<keyword evidence="3" id="KW-1185">Reference proteome</keyword>
<keyword evidence="2" id="KW-0808">Transferase</keyword>
<dbReference type="RefSeq" id="WP_054724365.1">
    <property type="nucleotide sequence ID" value="NZ_CP012898.1"/>
</dbReference>
<evidence type="ECO:0000313" key="2">
    <source>
        <dbReference type="EMBL" id="ALJ04036.1"/>
    </source>
</evidence>
<dbReference type="Pfam" id="PF00534">
    <property type="entry name" value="Glycos_transf_1"/>
    <property type="match status" value="1"/>
</dbReference>
<dbReference type="STRING" id="1736674.APS56_02190"/>
<dbReference type="Proteomes" id="UP000057981">
    <property type="component" value="Chromosome"/>
</dbReference>
<dbReference type="EMBL" id="CP012898">
    <property type="protein sequence ID" value="ALJ04036.1"/>
    <property type="molecule type" value="Genomic_DNA"/>
</dbReference>
<proteinExistence type="predicted"/>
<dbReference type="PANTHER" id="PTHR45947:SF14">
    <property type="entry name" value="SLL1723 PROTEIN"/>
    <property type="match status" value="1"/>
</dbReference>
<dbReference type="CDD" id="cd03812">
    <property type="entry name" value="GT4_CapH-like"/>
    <property type="match status" value="1"/>
</dbReference>
<accession>A0A0P0D2J8</accession>
<protein>
    <submittedName>
        <fullName evidence="2">Glycosyl transferase family 1</fullName>
    </submittedName>
</protein>
<dbReference type="SUPFAM" id="SSF53756">
    <property type="entry name" value="UDP-Glycosyltransferase/glycogen phosphorylase"/>
    <property type="match status" value="1"/>
</dbReference>
<name>A0A0P0D2J8_9FLAO</name>
<dbReference type="InterPro" id="IPR050194">
    <property type="entry name" value="Glycosyltransferase_grp1"/>
</dbReference>
<sequence length="383" mass="44207">MMNKPTRILQVLTIMNRGGAENMIMNYYRSIDKSKIQFDFLLHRKDEGAFDDEILSLGGKLFKMDPISVKSYSNYKKQLKSFFTDHPEYHIVHSHLDTLSFIVLKAAKEAGVNIRIGHNHLAIEPFGLKKIFKKQTDLKEVLKDLFKFSIRSKVGKYATHYFACGEKAGVWLYGEENKDRIKIINNAINTKTFIYNETKAVKIKKDLGISNKKVIGHVGRFNEQKNHIFLIKIFYEMWLQNKNLVLVLIGDGNLKPKIEEQVKKLNIKDNVKFLGLRNDVPDLLQAIDIILFPSLYEGLPVSLVEAQAAGLKVITSTTVDKETAITKLVTFCDLKESETYWANLVLKHLEYERKNMFKAILDAQYDIEENTNKLQQFYIETAM</sequence>
<feature type="domain" description="Glycosyl transferase family 1" evidence="1">
    <location>
        <begin position="203"/>
        <end position="317"/>
    </location>
</feature>
<dbReference type="GO" id="GO:0016757">
    <property type="term" value="F:glycosyltransferase activity"/>
    <property type="evidence" value="ECO:0007669"/>
    <property type="project" value="InterPro"/>
</dbReference>
<dbReference type="InterPro" id="IPR001296">
    <property type="entry name" value="Glyco_trans_1"/>
</dbReference>
<dbReference type="PATRIC" id="fig|1736674.3.peg.455"/>
<organism evidence="2 3">
    <name type="scientific">Pseudalgibacter alginicilyticus</name>
    <dbReference type="NCBI Taxonomy" id="1736674"/>
    <lineage>
        <taxon>Bacteria</taxon>
        <taxon>Pseudomonadati</taxon>
        <taxon>Bacteroidota</taxon>
        <taxon>Flavobacteriia</taxon>
        <taxon>Flavobacteriales</taxon>
        <taxon>Flavobacteriaceae</taxon>
        <taxon>Pseudalgibacter</taxon>
    </lineage>
</organism>
<dbReference type="PANTHER" id="PTHR45947">
    <property type="entry name" value="SULFOQUINOVOSYL TRANSFERASE SQD2"/>
    <property type="match status" value="1"/>
</dbReference>
<reference evidence="2 3" key="1">
    <citation type="submission" date="2015-10" db="EMBL/GenBank/DDBJ databases">
        <authorList>
            <person name="Gilbert D.G."/>
        </authorList>
    </citation>
    <scope>NUCLEOTIDE SEQUENCE [LARGE SCALE GENOMIC DNA]</scope>
    <source>
        <strain evidence="3">HZ-22</strain>
    </source>
</reference>
<evidence type="ECO:0000259" key="1">
    <source>
        <dbReference type="Pfam" id="PF00534"/>
    </source>
</evidence>